<dbReference type="SUPFAM" id="SSF63433">
    <property type="entry name" value="Fumarylacetoacetate hydrolase, FAH, N-terminal domain"/>
    <property type="match status" value="1"/>
</dbReference>
<comment type="similarity">
    <text evidence="2 13">Belongs to the FAH family.</text>
</comment>
<evidence type="ECO:0000256" key="10">
    <source>
        <dbReference type="PIRSR" id="PIRSR605959-1"/>
    </source>
</evidence>
<name>A0A5C3ETY4_9BASI</name>
<evidence type="ECO:0000256" key="5">
    <source>
        <dbReference type="ARBA" id="ARBA00022801"/>
    </source>
</evidence>
<feature type="binding site" evidence="12">
    <location>
        <position position="259"/>
    </location>
    <ligand>
        <name>Ca(2+)</name>
        <dbReference type="ChEBI" id="CHEBI:29108"/>
    </ligand>
</feature>
<dbReference type="InterPro" id="IPR036663">
    <property type="entry name" value="Fumarylacetoacetase_C_sf"/>
</dbReference>
<dbReference type="Gene3D" id="2.30.30.230">
    <property type="entry name" value="Fumarylacetoacetase, N-terminal domain"/>
    <property type="match status" value="1"/>
</dbReference>
<dbReference type="Proteomes" id="UP000323386">
    <property type="component" value="Unassembled WGS sequence"/>
</dbReference>
<comment type="pathway">
    <text evidence="1 13">Amino-acid degradation; L-phenylalanine degradation; acetoacetate and fumarate from L-phenylalanine: step 6/6.</text>
</comment>
<keyword evidence="4 12" id="KW-0479">Metal-binding</keyword>
<proteinExistence type="inferred from homology"/>
<feature type="domain" description="Fumarylacetoacetase N-terminal" evidence="15">
    <location>
        <begin position="23"/>
        <end position="137"/>
    </location>
</feature>
<dbReference type="GO" id="GO:0046872">
    <property type="term" value="F:metal ion binding"/>
    <property type="evidence" value="ECO:0007669"/>
    <property type="project" value="UniProtKB-UniRule"/>
</dbReference>
<comment type="cofactor">
    <cofactor evidence="13">
        <name>Mg(2+)</name>
        <dbReference type="ChEBI" id="CHEBI:18420"/>
    </cofactor>
    <cofactor evidence="13">
        <name>Ca(2+)</name>
        <dbReference type="ChEBI" id="CHEBI:29108"/>
    </cofactor>
</comment>
<feature type="binding site" evidence="12">
    <location>
        <position position="145"/>
    </location>
    <ligand>
        <name>Ca(2+)</name>
        <dbReference type="ChEBI" id="CHEBI:29108"/>
    </ligand>
</feature>
<dbReference type="GO" id="GO:1902000">
    <property type="term" value="P:homogentisate catabolic process"/>
    <property type="evidence" value="ECO:0007669"/>
    <property type="project" value="TreeGrafter"/>
</dbReference>
<feature type="binding site" evidence="12">
    <location>
        <position position="222"/>
    </location>
    <ligand>
        <name>Ca(2+)</name>
        <dbReference type="ChEBI" id="CHEBI:29108"/>
    </ligand>
</feature>
<dbReference type="SUPFAM" id="SSF56529">
    <property type="entry name" value="FAH"/>
    <property type="match status" value="1"/>
</dbReference>
<evidence type="ECO:0000256" key="8">
    <source>
        <dbReference type="ARBA" id="ARBA00022878"/>
    </source>
</evidence>
<feature type="binding site" evidence="11">
    <location>
        <position position="266"/>
    </location>
    <ligand>
        <name>substrate</name>
    </ligand>
</feature>
<keyword evidence="9 13" id="KW-0585">Phenylalanine catabolism</keyword>
<evidence type="ECO:0000313" key="17">
    <source>
        <dbReference type="Proteomes" id="UP000323386"/>
    </source>
</evidence>
<reference evidence="16 17" key="1">
    <citation type="submission" date="2018-03" db="EMBL/GenBank/DDBJ databases">
        <authorList>
            <person name="Guldener U."/>
        </authorList>
    </citation>
    <scope>NUCLEOTIDE SEQUENCE [LARGE SCALE GENOMIC DNA]</scope>
    <source>
        <strain evidence="16 17">DAOM196992</strain>
    </source>
</reference>
<dbReference type="UniPathway" id="UPA00139">
    <property type="reaction ID" value="UER00341"/>
</dbReference>
<dbReference type="InterPro" id="IPR015377">
    <property type="entry name" value="Fumarylacetoacetase_N"/>
</dbReference>
<keyword evidence="17" id="KW-1185">Reference proteome</keyword>
<sequence length="449" mass="48657">MPSSPHRLSSFVEYPADSPFPLENLPWSIISTKSDHADKRAAVALGGHVVDLAALTSLHHLFDAQSAHPPPFDAATAARLFAQPTLNDYISLPSATHRAFRSFLQHLFSSHCALLRDDPSARHQVLVPRDDVTLHLPVKVGDYTDFCASREHTINAGRIIFNVDDRPLDENWLQLPIAYHGRSSSVVVSGTPITRPCGISKMRVPGAKPHFGPSKVVDYELEVAFIIGGGTEGKPNDLGEPIPLQEAEQRIFGLLIMNDWSARDIQGYEMVPLGPFAGKNFGTTVSPWIVETSALEPFRVPSPAQDPTPLPHLDQRGEGKQWDISLAVDVKASDSDKWTTTTETNLKYLYWTASQMVVHHAACGCNLNAGDMLGSGTISGPASDPNPAACLLEKTWGGRNAFKLEGGGERTYIQDGDTVRMTAQATRADGLTIGFGDCTGQLVSARHAA</sequence>
<dbReference type="InterPro" id="IPR036462">
    <property type="entry name" value="Fumarylacetoacetase_N_sf"/>
</dbReference>
<feature type="active site" description="Proton acceptor" evidence="10">
    <location>
        <position position="152"/>
    </location>
</feature>
<gene>
    <name evidence="16" type="ORF">PSFLO_00408</name>
</gene>
<evidence type="ECO:0000256" key="4">
    <source>
        <dbReference type="ARBA" id="ARBA00022723"/>
    </source>
</evidence>
<evidence type="ECO:0000259" key="14">
    <source>
        <dbReference type="Pfam" id="PF01557"/>
    </source>
</evidence>
<feature type="binding site" evidence="12">
    <location>
        <position position="220"/>
    </location>
    <ligand>
        <name>Ca(2+)</name>
        <dbReference type="ChEBI" id="CHEBI:29108"/>
    </ligand>
</feature>
<dbReference type="Pfam" id="PF01557">
    <property type="entry name" value="FAA_hydrolase"/>
    <property type="match status" value="1"/>
</dbReference>
<dbReference type="InterPro" id="IPR005959">
    <property type="entry name" value="Fumarylacetoacetase"/>
</dbReference>
<evidence type="ECO:0000256" key="6">
    <source>
        <dbReference type="ARBA" id="ARBA00022837"/>
    </source>
</evidence>
<keyword evidence="5 13" id="KW-0378">Hydrolase</keyword>
<evidence type="ECO:0000256" key="3">
    <source>
        <dbReference type="ARBA" id="ARBA00012094"/>
    </source>
</evidence>
<dbReference type="OrthoDB" id="411064at2759"/>
<feature type="domain" description="Fumarylacetoacetase-like C-terminal" evidence="14">
    <location>
        <begin position="144"/>
        <end position="439"/>
    </location>
</feature>
<dbReference type="AlphaFoldDB" id="A0A5C3ETY4"/>
<evidence type="ECO:0000259" key="15">
    <source>
        <dbReference type="Pfam" id="PF09298"/>
    </source>
</evidence>
<protein>
    <recommendedName>
        <fullName evidence="3 13">Fumarylacetoacetase</fullName>
        <ecNumber evidence="3 13">3.7.1.2</ecNumber>
    </recommendedName>
    <alternativeName>
        <fullName evidence="13">Fumarylacetoacetate hydrolase</fullName>
    </alternativeName>
</protein>
<dbReference type="Gene3D" id="3.90.850.10">
    <property type="entry name" value="Fumarylacetoacetase-like, C-terminal domain"/>
    <property type="match status" value="1"/>
</dbReference>
<dbReference type="EMBL" id="OOIP01000001">
    <property type="protein sequence ID" value="SPO34937.1"/>
    <property type="molecule type" value="Genomic_DNA"/>
</dbReference>
<dbReference type="Pfam" id="PF09298">
    <property type="entry name" value="FAA_hydrolase_N"/>
    <property type="match status" value="1"/>
</dbReference>
<dbReference type="PANTHER" id="PTHR43069">
    <property type="entry name" value="FUMARYLACETOACETASE"/>
    <property type="match status" value="1"/>
</dbReference>
<evidence type="ECO:0000256" key="13">
    <source>
        <dbReference type="RuleBase" id="RU366008"/>
    </source>
</evidence>
<evidence type="ECO:0000256" key="1">
    <source>
        <dbReference type="ARBA" id="ARBA00004782"/>
    </source>
</evidence>
<keyword evidence="7 12" id="KW-0460">Magnesium</keyword>
<keyword evidence="6 12" id="KW-0106">Calcium</keyword>
<organism evidence="16 17">
    <name type="scientific">Pseudozyma flocculosa</name>
    <dbReference type="NCBI Taxonomy" id="84751"/>
    <lineage>
        <taxon>Eukaryota</taxon>
        <taxon>Fungi</taxon>
        <taxon>Dikarya</taxon>
        <taxon>Basidiomycota</taxon>
        <taxon>Ustilaginomycotina</taxon>
        <taxon>Ustilaginomycetes</taxon>
        <taxon>Ustilaginales</taxon>
        <taxon>Ustilaginaceae</taxon>
        <taxon>Pseudozyma</taxon>
    </lineage>
</organism>
<dbReference type="NCBIfam" id="TIGR01266">
    <property type="entry name" value="fum_ac_acetase"/>
    <property type="match status" value="1"/>
</dbReference>
<evidence type="ECO:0000256" key="12">
    <source>
        <dbReference type="PIRSR" id="PIRSR605959-3"/>
    </source>
</evidence>
<comment type="catalytic activity">
    <reaction evidence="13">
        <text>4-fumarylacetoacetate + H2O = acetoacetate + fumarate + H(+)</text>
        <dbReference type="Rhea" id="RHEA:10244"/>
        <dbReference type="ChEBI" id="CHEBI:13705"/>
        <dbReference type="ChEBI" id="CHEBI:15377"/>
        <dbReference type="ChEBI" id="CHEBI:15378"/>
        <dbReference type="ChEBI" id="CHEBI:18034"/>
        <dbReference type="ChEBI" id="CHEBI:29806"/>
        <dbReference type="EC" id="3.7.1.2"/>
    </reaction>
</comment>
<feature type="binding site" evidence="11">
    <location>
        <position position="377"/>
    </location>
    <ligand>
        <name>substrate</name>
    </ligand>
</feature>
<evidence type="ECO:0000256" key="7">
    <source>
        <dbReference type="ARBA" id="ARBA00022842"/>
    </source>
</evidence>
<dbReference type="GO" id="GO:0004334">
    <property type="term" value="F:fumarylacetoacetase activity"/>
    <property type="evidence" value="ECO:0007669"/>
    <property type="project" value="UniProtKB-UniRule"/>
</dbReference>
<feature type="binding site" evidence="12">
    <location>
        <position position="259"/>
    </location>
    <ligand>
        <name>Mg(2+)</name>
        <dbReference type="ChEBI" id="CHEBI:18420"/>
    </ligand>
</feature>
<dbReference type="GO" id="GO:0006559">
    <property type="term" value="P:L-phenylalanine catabolic process"/>
    <property type="evidence" value="ECO:0007669"/>
    <property type="project" value="UniProtKB-UniRule"/>
</dbReference>
<evidence type="ECO:0000256" key="11">
    <source>
        <dbReference type="PIRSR" id="PIRSR605959-2"/>
    </source>
</evidence>
<dbReference type="EC" id="3.7.1.2" evidence="3 13"/>
<evidence type="ECO:0000313" key="16">
    <source>
        <dbReference type="EMBL" id="SPO34937.1"/>
    </source>
</evidence>
<accession>A0A5C3ETY4</accession>
<dbReference type="InterPro" id="IPR011234">
    <property type="entry name" value="Fumarylacetoacetase-like_C"/>
</dbReference>
<feature type="binding site" evidence="12">
    <location>
        <position position="283"/>
    </location>
    <ligand>
        <name>Mg(2+)</name>
        <dbReference type="ChEBI" id="CHEBI:18420"/>
    </ligand>
</feature>
<feature type="binding site" evidence="12">
    <location>
        <position position="279"/>
    </location>
    <ligand>
        <name>Mg(2+)</name>
        <dbReference type="ChEBI" id="CHEBI:18420"/>
    </ligand>
</feature>
<dbReference type="GO" id="GO:0006572">
    <property type="term" value="P:L-tyrosine catabolic process"/>
    <property type="evidence" value="ECO:0007669"/>
    <property type="project" value="UniProtKB-UniRule"/>
</dbReference>
<keyword evidence="8 13" id="KW-0828">Tyrosine catabolism</keyword>
<evidence type="ECO:0000256" key="9">
    <source>
        <dbReference type="ARBA" id="ARBA00023232"/>
    </source>
</evidence>
<evidence type="ECO:0000256" key="2">
    <source>
        <dbReference type="ARBA" id="ARBA00010211"/>
    </source>
</evidence>
<dbReference type="PANTHER" id="PTHR43069:SF2">
    <property type="entry name" value="FUMARYLACETOACETASE"/>
    <property type="match status" value="1"/>
</dbReference>